<feature type="transmembrane region" description="Helical" evidence="6">
    <location>
        <begin position="181"/>
        <end position="198"/>
    </location>
</feature>
<feature type="transmembrane region" description="Helical" evidence="6">
    <location>
        <begin position="35"/>
        <end position="51"/>
    </location>
</feature>
<dbReference type="InterPro" id="IPR032816">
    <property type="entry name" value="VTT_dom"/>
</dbReference>
<evidence type="ECO:0000313" key="9">
    <source>
        <dbReference type="Proteomes" id="UP000178911"/>
    </source>
</evidence>
<feature type="transmembrane region" description="Helical" evidence="6">
    <location>
        <begin position="12"/>
        <end position="29"/>
    </location>
</feature>
<dbReference type="PANTHER" id="PTHR42709:SF6">
    <property type="entry name" value="UNDECAPRENYL PHOSPHATE TRANSPORTER A"/>
    <property type="match status" value="1"/>
</dbReference>
<dbReference type="InterPro" id="IPR051311">
    <property type="entry name" value="DedA_domain"/>
</dbReference>
<sequence length="209" mass="24306">MFELLASSIDKAAVFFWALGYPGVFWTSFLDRLTVFLIPAEIVLPAFGILVSQAKFSFWPVMIWVTAGNFLGNLALYFIFLKGGRPFLEKYGRYCLISKHDLDHLDRLFLKYGDKLVFWGYFIPSSGRSIVPIPAGISRMNLRKFSLYTFFGSMPLNFLYVYVGIKAGDNLERIFNYVEKFNYVFVGLLAILVIWYIYRHKTRKHLTHD</sequence>
<keyword evidence="3 6" id="KW-0812">Transmembrane</keyword>
<dbReference type="PANTHER" id="PTHR42709">
    <property type="entry name" value="ALKALINE PHOSPHATASE LIKE PROTEIN"/>
    <property type="match status" value="1"/>
</dbReference>
<protein>
    <recommendedName>
        <fullName evidence="7">VTT domain-containing protein</fullName>
    </recommendedName>
</protein>
<evidence type="ECO:0000256" key="3">
    <source>
        <dbReference type="ARBA" id="ARBA00022692"/>
    </source>
</evidence>
<gene>
    <name evidence="8" type="ORF">A3A13_03535</name>
</gene>
<keyword evidence="2" id="KW-1003">Cell membrane</keyword>
<dbReference type="Proteomes" id="UP000178911">
    <property type="component" value="Unassembled WGS sequence"/>
</dbReference>
<accession>A0A1F8GFF1</accession>
<keyword evidence="4 6" id="KW-1133">Transmembrane helix</keyword>
<name>A0A1F8GFF1_9BACT</name>
<feature type="domain" description="VTT" evidence="7">
    <location>
        <begin position="38"/>
        <end position="165"/>
    </location>
</feature>
<reference evidence="8 9" key="1">
    <citation type="journal article" date="2016" name="Nat. Commun.">
        <title>Thousands of microbial genomes shed light on interconnected biogeochemical processes in an aquifer system.</title>
        <authorList>
            <person name="Anantharaman K."/>
            <person name="Brown C.T."/>
            <person name="Hug L.A."/>
            <person name="Sharon I."/>
            <person name="Castelle C.J."/>
            <person name="Probst A.J."/>
            <person name="Thomas B.C."/>
            <person name="Singh A."/>
            <person name="Wilkins M.J."/>
            <person name="Karaoz U."/>
            <person name="Brodie E.L."/>
            <person name="Williams K.H."/>
            <person name="Hubbard S.S."/>
            <person name="Banfield J.F."/>
        </authorList>
    </citation>
    <scope>NUCLEOTIDE SEQUENCE [LARGE SCALE GENOMIC DNA]</scope>
</reference>
<evidence type="ECO:0000313" key="8">
    <source>
        <dbReference type="EMBL" id="OGN23456.1"/>
    </source>
</evidence>
<dbReference type="Pfam" id="PF09335">
    <property type="entry name" value="VTT_dom"/>
    <property type="match status" value="1"/>
</dbReference>
<feature type="transmembrane region" description="Helical" evidence="6">
    <location>
        <begin position="116"/>
        <end position="133"/>
    </location>
</feature>
<feature type="transmembrane region" description="Helical" evidence="6">
    <location>
        <begin position="145"/>
        <end position="165"/>
    </location>
</feature>
<evidence type="ECO:0000256" key="6">
    <source>
        <dbReference type="SAM" id="Phobius"/>
    </source>
</evidence>
<evidence type="ECO:0000256" key="5">
    <source>
        <dbReference type="ARBA" id="ARBA00023136"/>
    </source>
</evidence>
<proteinExistence type="predicted"/>
<evidence type="ECO:0000259" key="7">
    <source>
        <dbReference type="Pfam" id="PF09335"/>
    </source>
</evidence>
<comment type="caution">
    <text evidence="8">The sequence shown here is derived from an EMBL/GenBank/DDBJ whole genome shotgun (WGS) entry which is preliminary data.</text>
</comment>
<organism evidence="8 9">
    <name type="scientific">Candidatus Yanofskybacteria bacterium RIFCSPLOWO2_01_FULL_43_22</name>
    <dbReference type="NCBI Taxonomy" id="1802695"/>
    <lineage>
        <taxon>Bacteria</taxon>
        <taxon>Candidatus Yanofskyibacteriota</taxon>
    </lineage>
</organism>
<evidence type="ECO:0000256" key="1">
    <source>
        <dbReference type="ARBA" id="ARBA00004651"/>
    </source>
</evidence>
<feature type="transmembrane region" description="Helical" evidence="6">
    <location>
        <begin position="58"/>
        <end position="80"/>
    </location>
</feature>
<dbReference type="STRING" id="1802695.A3A13_03535"/>
<evidence type="ECO:0000256" key="2">
    <source>
        <dbReference type="ARBA" id="ARBA00022475"/>
    </source>
</evidence>
<dbReference type="AlphaFoldDB" id="A0A1F8GFF1"/>
<keyword evidence="5 6" id="KW-0472">Membrane</keyword>
<dbReference type="EMBL" id="MGKJ01000019">
    <property type="protein sequence ID" value="OGN23456.1"/>
    <property type="molecule type" value="Genomic_DNA"/>
</dbReference>
<dbReference type="GO" id="GO:0005886">
    <property type="term" value="C:plasma membrane"/>
    <property type="evidence" value="ECO:0007669"/>
    <property type="project" value="UniProtKB-SubCell"/>
</dbReference>
<evidence type="ECO:0000256" key="4">
    <source>
        <dbReference type="ARBA" id="ARBA00022989"/>
    </source>
</evidence>
<comment type="subcellular location">
    <subcellularLocation>
        <location evidence="1">Cell membrane</location>
        <topology evidence="1">Multi-pass membrane protein</topology>
    </subcellularLocation>
</comment>